<sequence>MSTENAPHAIKDMKLPIFGDRVPTPKLTPAPLPSTPPPNTTTIDTHFGARLPTPPPPPAVMPQLPRSDSLIFPGV</sequence>
<evidence type="ECO:0000313" key="2">
    <source>
        <dbReference type="EMBL" id="KAJ3479804.1"/>
    </source>
</evidence>
<dbReference type="Proteomes" id="UP001212997">
    <property type="component" value="Unassembled WGS sequence"/>
</dbReference>
<dbReference type="EMBL" id="JANAWD010000415">
    <property type="protein sequence ID" value="KAJ3479804.1"/>
    <property type="molecule type" value="Genomic_DNA"/>
</dbReference>
<evidence type="ECO:0000256" key="1">
    <source>
        <dbReference type="SAM" id="MobiDB-lite"/>
    </source>
</evidence>
<name>A0AAD5UWS6_9APHY</name>
<comment type="caution">
    <text evidence="2">The sequence shown here is derived from an EMBL/GenBank/DDBJ whole genome shotgun (WGS) entry which is preliminary data.</text>
</comment>
<dbReference type="AlphaFoldDB" id="A0AAD5UWS6"/>
<protein>
    <submittedName>
        <fullName evidence="2">Uncharacterized protein</fullName>
    </submittedName>
</protein>
<organism evidence="2 3">
    <name type="scientific">Meripilus lineatus</name>
    <dbReference type="NCBI Taxonomy" id="2056292"/>
    <lineage>
        <taxon>Eukaryota</taxon>
        <taxon>Fungi</taxon>
        <taxon>Dikarya</taxon>
        <taxon>Basidiomycota</taxon>
        <taxon>Agaricomycotina</taxon>
        <taxon>Agaricomycetes</taxon>
        <taxon>Polyporales</taxon>
        <taxon>Meripilaceae</taxon>
        <taxon>Meripilus</taxon>
    </lineage>
</organism>
<keyword evidence="3" id="KW-1185">Reference proteome</keyword>
<evidence type="ECO:0000313" key="3">
    <source>
        <dbReference type="Proteomes" id="UP001212997"/>
    </source>
</evidence>
<accession>A0AAD5UWS6</accession>
<reference evidence="2" key="1">
    <citation type="submission" date="2022-07" db="EMBL/GenBank/DDBJ databases">
        <title>Genome Sequence of Physisporinus lineatus.</title>
        <authorList>
            <person name="Buettner E."/>
        </authorList>
    </citation>
    <scope>NUCLEOTIDE SEQUENCE</scope>
    <source>
        <strain evidence="2">VT162</strain>
    </source>
</reference>
<gene>
    <name evidence="2" type="ORF">NLI96_g8798</name>
</gene>
<proteinExistence type="predicted"/>
<feature type="region of interest" description="Disordered" evidence="1">
    <location>
        <begin position="1"/>
        <end position="75"/>
    </location>
</feature>
<feature type="compositionally biased region" description="Pro residues" evidence="1">
    <location>
        <begin position="26"/>
        <end position="39"/>
    </location>
</feature>